<evidence type="ECO:0000313" key="16">
    <source>
        <dbReference type="Proteomes" id="UP000188320"/>
    </source>
</evidence>
<feature type="signal peptide" evidence="10">
    <location>
        <begin position="1"/>
        <end position="19"/>
    </location>
</feature>
<keyword evidence="5 10" id="KW-0732">Signal</keyword>
<dbReference type="SUPFAM" id="SSF51445">
    <property type="entry name" value="(Trans)glycosidases"/>
    <property type="match status" value="1"/>
</dbReference>
<keyword evidence="9 10" id="KW-0449">Lipoprotein</keyword>
<dbReference type="Pfam" id="PF03198">
    <property type="entry name" value="Glyco_hydro_72"/>
    <property type="match status" value="1"/>
</dbReference>
<dbReference type="Pfam" id="PF07983">
    <property type="entry name" value="X8"/>
    <property type="match status" value="1"/>
</dbReference>
<dbReference type="GO" id="GO:0005886">
    <property type="term" value="C:plasma membrane"/>
    <property type="evidence" value="ECO:0007669"/>
    <property type="project" value="UniProtKB-SubCell"/>
</dbReference>
<feature type="compositionally biased region" description="Low complexity" evidence="11">
    <location>
        <begin position="482"/>
        <end position="509"/>
    </location>
</feature>
<dbReference type="AlphaFoldDB" id="A0A1R1PU87"/>
<keyword evidence="7" id="KW-1015">Disulfide bond</keyword>
<reference evidence="15" key="1">
    <citation type="submission" date="2017-01" db="EMBL/GenBank/DDBJ databases">
        <authorList>
            <person name="Mah S.A."/>
            <person name="Swanson W.J."/>
            <person name="Moy G.W."/>
            <person name="Vacquier V.D."/>
        </authorList>
    </citation>
    <scope>NUCLEOTIDE SEQUENCE [LARGE SCALE GENOMIC DNA]</scope>
    <source>
        <strain evidence="15">COL-18-3</strain>
    </source>
</reference>
<comment type="similarity">
    <text evidence="3 10">Belongs to the glycosyl hydrolase 72 family.</text>
</comment>
<sequence>MKFSLTVVSALFALKSTLAVNQLTIKGSKFFDSVTGQQFYFKGIDYQPEKGAPEGDLDPLADSTGCTRDAAVFKDLGVNSIRVYQTDYSRNHDACMKTFNDAGIYVLIDIPTPKYSIDRSNPSWNTELLNMYKLKVDAFINYQNLAGFIIGNEVANDVPTTASAAFVKAALRDIKTYIRSKKKNIPVGYVDNDDLDIRLSLIAYFNCGSDPMAQADFYGVNTYRWCGANATFKSSGYDQMAEPFKNYSVPSIVTEYGCNVVQPRSLGEMGSIYGPDLQDIMSGGFLYQYSQEDNNYGIVDVSYGKSAVTKLDDYAVFKKNMAAANPKGTTMNSYNPSLKTSSCPSVSSTWMSSSTLPPPPSESVCSCMVKSLSCVVGSSYSTDDTGMVNALSNSASTICGLTSCADVTADSKNGTYGPYSYCSSTQRLQWIINKNYLNQNKNSSACKITGAPLNVVSPSQSNINSCPNSSSSSVTDAPTAPSGTKPGGSSNSGGSSSSDGSSSQSGTTGSAQSLILNHTAAFILVLLCSFSLF</sequence>
<evidence type="ECO:0000256" key="10">
    <source>
        <dbReference type="RuleBase" id="RU361209"/>
    </source>
</evidence>
<evidence type="ECO:0000259" key="12">
    <source>
        <dbReference type="SMART" id="SM00768"/>
    </source>
</evidence>
<dbReference type="Proteomes" id="UP000188320">
    <property type="component" value="Unassembled WGS sequence"/>
</dbReference>
<dbReference type="OrthoDB" id="421038at2759"/>
<evidence type="ECO:0000256" key="8">
    <source>
        <dbReference type="ARBA" id="ARBA00023180"/>
    </source>
</evidence>
<dbReference type="PANTHER" id="PTHR31468:SF2">
    <property type="entry name" value="1,3-BETA-GLUCANOSYLTRANSFERASE GAS1"/>
    <property type="match status" value="1"/>
</dbReference>
<dbReference type="EMBL" id="LSSK01000182">
    <property type="protein sequence ID" value="OMH84528.1"/>
    <property type="molecule type" value="Genomic_DNA"/>
</dbReference>
<organism evidence="15 16">
    <name type="scientific">Zancudomyces culisetae</name>
    <name type="common">Gut fungus</name>
    <name type="synonym">Smittium culisetae</name>
    <dbReference type="NCBI Taxonomy" id="1213189"/>
    <lineage>
        <taxon>Eukaryota</taxon>
        <taxon>Fungi</taxon>
        <taxon>Fungi incertae sedis</taxon>
        <taxon>Zoopagomycota</taxon>
        <taxon>Kickxellomycotina</taxon>
        <taxon>Harpellomycetes</taxon>
        <taxon>Harpellales</taxon>
        <taxon>Legeriomycetaceae</taxon>
        <taxon>Zancudomyces</taxon>
    </lineage>
</organism>
<dbReference type="GO" id="GO:0071970">
    <property type="term" value="P:fungal-type cell wall (1-&gt;3)-beta-D-glucan biosynthetic process"/>
    <property type="evidence" value="ECO:0007669"/>
    <property type="project" value="TreeGrafter"/>
</dbReference>
<dbReference type="InterPro" id="IPR012946">
    <property type="entry name" value="X8"/>
</dbReference>
<dbReference type="EC" id="2.4.1.-" evidence="10"/>
<comment type="caution">
    <text evidence="15">The sequence shown here is derived from an EMBL/GenBank/DDBJ whole genome shotgun (WGS) entry which is preliminary data.</text>
</comment>
<feature type="domain" description="X8" evidence="12">
    <location>
        <begin position="372"/>
        <end position="468"/>
    </location>
</feature>
<evidence type="ECO:0000313" key="15">
    <source>
        <dbReference type="EMBL" id="OMH84528.1"/>
    </source>
</evidence>
<evidence type="ECO:0000256" key="1">
    <source>
        <dbReference type="ARBA" id="ARBA00004196"/>
    </source>
</evidence>
<evidence type="ECO:0000256" key="4">
    <source>
        <dbReference type="ARBA" id="ARBA00022622"/>
    </source>
</evidence>
<evidence type="ECO:0000256" key="9">
    <source>
        <dbReference type="ARBA" id="ARBA00023288"/>
    </source>
</evidence>
<comment type="function">
    <text evidence="10">Splits internally a 1,3-beta-glucan molecule and transfers the newly generated reducing end (the donor) to the non-reducing end of another 1,3-beta-glucan molecule (the acceptor) forming a 1,3-beta linkage, resulting in the elongation of 1,3-beta-glucan chains in the cell wall.</text>
</comment>
<dbReference type="EMBL" id="LSSK01001566">
    <property type="protein sequence ID" value="OMH79389.1"/>
    <property type="molecule type" value="Genomic_DNA"/>
</dbReference>
<feature type="region of interest" description="Disordered" evidence="11">
    <location>
        <begin position="462"/>
        <end position="509"/>
    </location>
</feature>
<dbReference type="GO" id="GO:0031505">
    <property type="term" value="P:fungal-type cell wall organization"/>
    <property type="evidence" value="ECO:0007669"/>
    <property type="project" value="TreeGrafter"/>
</dbReference>
<keyword evidence="8" id="KW-0325">Glycoprotein</keyword>
<dbReference type="Gene3D" id="1.20.58.1040">
    <property type="match status" value="1"/>
</dbReference>
<evidence type="ECO:0000313" key="14">
    <source>
        <dbReference type="EMBL" id="OMH82684.1"/>
    </source>
</evidence>
<comment type="subcellular location">
    <subcellularLocation>
        <location evidence="1">Cell envelope</location>
    </subcellularLocation>
    <subcellularLocation>
        <location evidence="10">Cell membrane</location>
        <topology evidence="10">Lipid-anchor</topology>
        <topology evidence="10">GPI-anchor</topology>
    </subcellularLocation>
    <subcellularLocation>
        <location evidence="2">Membrane</location>
        <topology evidence="2">Lipid-anchor</topology>
        <topology evidence="2">GPI-anchor</topology>
    </subcellularLocation>
</comment>
<dbReference type="PANTHER" id="PTHR31468">
    <property type="entry name" value="1,3-BETA-GLUCANOSYLTRANSFERASE GAS1"/>
    <property type="match status" value="1"/>
</dbReference>
<dbReference type="EMBL" id="LSSK01000615">
    <property type="protein sequence ID" value="OMH82684.1"/>
    <property type="molecule type" value="Genomic_DNA"/>
</dbReference>
<dbReference type="InterPro" id="IPR004886">
    <property type="entry name" value="Glucanosyltransferase"/>
</dbReference>
<dbReference type="InterPro" id="IPR017853">
    <property type="entry name" value="GH"/>
</dbReference>
<evidence type="ECO:0000256" key="6">
    <source>
        <dbReference type="ARBA" id="ARBA00023136"/>
    </source>
</evidence>
<feature type="chain" id="PRO_5015018814" description="1,3-beta-glucanosyltransferase" evidence="10">
    <location>
        <begin position="20"/>
        <end position="533"/>
    </location>
</feature>
<dbReference type="GO" id="GO:0098552">
    <property type="term" value="C:side of membrane"/>
    <property type="evidence" value="ECO:0007669"/>
    <property type="project" value="UniProtKB-KW"/>
</dbReference>
<reference evidence="16" key="2">
    <citation type="submission" date="2017-01" db="EMBL/GenBank/DDBJ databases">
        <authorList>
            <person name="Wang Y."/>
            <person name="White M."/>
            <person name="Kvist S."/>
            <person name="Moncalvo J.-M."/>
        </authorList>
    </citation>
    <scope>NUCLEOTIDE SEQUENCE [LARGE SCALE GENOMIC DNA]</scope>
    <source>
        <strain evidence="16">COL-18-3</strain>
    </source>
</reference>
<evidence type="ECO:0000256" key="5">
    <source>
        <dbReference type="ARBA" id="ARBA00022729"/>
    </source>
</evidence>
<evidence type="ECO:0000313" key="13">
    <source>
        <dbReference type="EMBL" id="OMH79389.1"/>
    </source>
</evidence>
<name>A0A1R1PU87_ZANCU</name>
<gene>
    <name evidence="15" type="ORF">AX774_g1933</name>
    <name evidence="14" type="ORF">AX774_g3837</name>
    <name evidence="13" type="ORF">AX774_g7201</name>
</gene>
<keyword evidence="16" id="KW-1185">Reference proteome</keyword>
<keyword evidence="6 10" id="KW-0472">Membrane</keyword>
<accession>A0A1R1PU87</accession>
<keyword evidence="10" id="KW-0808">Transferase</keyword>
<evidence type="ECO:0000256" key="7">
    <source>
        <dbReference type="ARBA" id="ARBA00023157"/>
    </source>
</evidence>
<dbReference type="SMART" id="SM00768">
    <property type="entry name" value="X8"/>
    <property type="match status" value="1"/>
</dbReference>
<feature type="compositionally biased region" description="Low complexity" evidence="11">
    <location>
        <begin position="462"/>
        <end position="473"/>
    </location>
</feature>
<proteinExistence type="inferred from homology"/>
<evidence type="ECO:0000256" key="2">
    <source>
        <dbReference type="ARBA" id="ARBA00004589"/>
    </source>
</evidence>
<dbReference type="Gene3D" id="3.20.20.80">
    <property type="entry name" value="Glycosidases"/>
    <property type="match status" value="1"/>
</dbReference>
<evidence type="ECO:0000256" key="3">
    <source>
        <dbReference type="ARBA" id="ARBA00007528"/>
    </source>
</evidence>
<dbReference type="GO" id="GO:0042124">
    <property type="term" value="F:1,3-beta-glucanosyltransferase activity"/>
    <property type="evidence" value="ECO:0007669"/>
    <property type="project" value="TreeGrafter"/>
</dbReference>
<protein>
    <recommendedName>
        <fullName evidence="10">1,3-beta-glucanosyltransferase</fullName>
        <ecNumber evidence="10">2.4.1.-</ecNumber>
    </recommendedName>
</protein>
<evidence type="ECO:0000256" key="11">
    <source>
        <dbReference type="SAM" id="MobiDB-lite"/>
    </source>
</evidence>
<keyword evidence="4 10" id="KW-0336">GPI-anchor</keyword>